<evidence type="ECO:0000313" key="7">
    <source>
        <dbReference type="EMBL" id="VDL63973.1"/>
    </source>
</evidence>
<organism evidence="9">
    <name type="scientific">Hymenolepis diminuta</name>
    <name type="common">Rat tapeworm</name>
    <dbReference type="NCBI Taxonomy" id="6216"/>
    <lineage>
        <taxon>Eukaryota</taxon>
        <taxon>Metazoa</taxon>
        <taxon>Spiralia</taxon>
        <taxon>Lophotrochozoa</taxon>
        <taxon>Platyhelminthes</taxon>
        <taxon>Cestoda</taxon>
        <taxon>Eucestoda</taxon>
        <taxon>Cyclophyllidea</taxon>
        <taxon>Hymenolepididae</taxon>
        <taxon>Hymenolepis</taxon>
    </lineage>
</organism>
<protein>
    <submittedName>
        <fullName evidence="9">Zinc transporter ZIP8</fullName>
    </submittedName>
</protein>
<feature type="transmembrane region" description="Helical" evidence="6">
    <location>
        <begin position="136"/>
        <end position="160"/>
    </location>
</feature>
<comment type="similarity">
    <text evidence="2">Belongs to the ZIP transporter (TC 2.A.5) family.</text>
</comment>
<evidence type="ECO:0000256" key="6">
    <source>
        <dbReference type="SAM" id="Phobius"/>
    </source>
</evidence>
<dbReference type="GO" id="GO:0071578">
    <property type="term" value="P:zinc ion import across plasma membrane"/>
    <property type="evidence" value="ECO:0007669"/>
    <property type="project" value="TreeGrafter"/>
</dbReference>
<feature type="transmembrane region" description="Helical" evidence="6">
    <location>
        <begin position="305"/>
        <end position="323"/>
    </location>
</feature>
<dbReference type="InterPro" id="IPR050799">
    <property type="entry name" value="ZIP_Transporter"/>
</dbReference>
<keyword evidence="5 6" id="KW-0472">Membrane</keyword>
<gene>
    <name evidence="7" type="ORF">HDID_LOCUS10773</name>
</gene>
<evidence type="ECO:0000313" key="9">
    <source>
        <dbReference type="WBParaSite" id="HDID_0001077501-mRNA-1"/>
    </source>
</evidence>
<keyword evidence="4 6" id="KW-1133">Transmembrane helix</keyword>
<reference evidence="9" key="1">
    <citation type="submission" date="2017-02" db="UniProtKB">
        <authorList>
            <consortium name="WormBaseParasite"/>
        </authorList>
    </citation>
    <scope>IDENTIFICATION</scope>
</reference>
<dbReference type="OrthoDB" id="200954at2759"/>
<dbReference type="InterPro" id="IPR003689">
    <property type="entry name" value="ZIP"/>
</dbReference>
<dbReference type="GO" id="GO:0005385">
    <property type="term" value="F:zinc ion transmembrane transporter activity"/>
    <property type="evidence" value="ECO:0007669"/>
    <property type="project" value="TreeGrafter"/>
</dbReference>
<evidence type="ECO:0000256" key="2">
    <source>
        <dbReference type="ARBA" id="ARBA00006939"/>
    </source>
</evidence>
<name>A0A0R3SYD0_HYMDI</name>
<accession>A0A0R3SYD0</accession>
<dbReference type="AlphaFoldDB" id="A0A0R3SYD0"/>
<comment type="subcellular location">
    <subcellularLocation>
        <location evidence="1">Membrane</location>
        <topology evidence="1">Multi-pass membrane protein</topology>
    </subcellularLocation>
</comment>
<feature type="transmembrane region" description="Helical" evidence="6">
    <location>
        <begin position="344"/>
        <end position="371"/>
    </location>
</feature>
<feature type="transmembrane region" description="Helical" evidence="6">
    <location>
        <begin position="94"/>
        <end position="116"/>
    </location>
</feature>
<keyword evidence="3 6" id="KW-0812">Transmembrane</keyword>
<dbReference type="Proteomes" id="UP000274504">
    <property type="component" value="Unassembled WGS sequence"/>
</dbReference>
<dbReference type="WBParaSite" id="HDID_0001077501-mRNA-1">
    <property type="protein sequence ID" value="HDID_0001077501-mRNA-1"/>
    <property type="gene ID" value="HDID_0001077501"/>
</dbReference>
<feature type="transmembrane region" description="Helical" evidence="6">
    <location>
        <begin position="62"/>
        <end position="82"/>
    </location>
</feature>
<evidence type="ECO:0000256" key="5">
    <source>
        <dbReference type="ARBA" id="ARBA00023136"/>
    </source>
</evidence>
<dbReference type="GO" id="GO:0030003">
    <property type="term" value="P:intracellular monoatomic cation homeostasis"/>
    <property type="evidence" value="ECO:0007669"/>
    <property type="project" value="TreeGrafter"/>
</dbReference>
<dbReference type="GO" id="GO:0140410">
    <property type="term" value="F:monoatomic cation:bicarbonate symporter activity"/>
    <property type="evidence" value="ECO:0007669"/>
    <property type="project" value="TreeGrafter"/>
</dbReference>
<feature type="transmembrane region" description="Helical" evidence="6">
    <location>
        <begin position="277"/>
        <end position="299"/>
    </location>
</feature>
<dbReference type="Pfam" id="PF02535">
    <property type="entry name" value="Zip"/>
    <property type="match status" value="1"/>
</dbReference>
<evidence type="ECO:0000256" key="3">
    <source>
        <dbReference type="ARBA" id="ARBA00022692"/>
    </source>
</evidence>
<evidence type="ECO:0000313" key="8">
    <source>
        <dbReference type="Proteomes" id="UP000274504"/>
    </source>
</evidence>
<dbReference type="PANTHER" id="PTHR12191">
    <property type="entry name" value="SOLUTE CARRIER FAMILY 39"/>
    <property type="match status" value="1"/>
</dbReference>
<dbReference type="PANTHER" id="PTHR12191:SF37">
    <property type="entry name" value="ZINC TRANSPORTER FOI"/>
    <property type="match status" value="1"/>
</dbReference>
<reference evidence="7 8" key="2">
    <citation type="submission" date="2018-11" db="EMBL/GenBank/DDBJ databases">
        <authorList>
            <consortium name="Pathogen Informatics"/>
        </authorList>
    </citation>
    <scope>NUCLEOTIDE SEQUENCE [LARGE SCALE GENOMIC DNA]</scope>
</reference>
<evidence type="ECO:0000256" key="1">
    <source>
        <dbReference type="ARBA" id="ARBA00004141"/>
    </source>
</evidence>
<proteinExistence type="inferred from homology"/>
<dbReference type="STRING" id="6216.A0A0R3SYD0"/>
<dbReference type="GO" id="GO:0005886">
    <property type="term" value="C:plasma membrane"/>
    <property type="evidence" value="ECO:0007669"/>
    <property type="project" value="TreeGrafter"/>
</dbReference>
<dbReference type="EMBL" id="UYSG01011914">
    <property type="protein sequence ID" value="VDL63973.1"/>
    <property type="molecule type" value="Genomic_DNA"/>
</dbReference>
<sequence>MNVTFTPNPIASLAIPNSPNIRNAHSVLSLYSHNDSQFETYVFEVQGEHHSHEHVEQYCGNVILYAFLAVSVTNLCSLTGISCIPLKKWRHFNYLLNFMVGLAVSALFTTALLVLIPEALRLEETPLEFGGQGQRFLIVLCCVPAGLLVFFVLEYFILVLQSISKVRKSSEVPDCDLELMNTTIDMSLFDSTVEVLPKKSRCGKCSLSKFIEVAPVAWMILLGDSVHNFMDGVAIATGFVKSSSIGLTLALCVLLEELPHELGDFAVLISTGLSIKCVLVINFLSACAAYLGMVVGLLIGEATSGGFYVFAAMAGVFLYISLADMLPSLRETLERVEKKNRCSFGLFVIQFAGLLVGCACVSGALVGGHLIEF</sequence>
<evidence type="ECO:0000256" key="4">
    <source>
        <dbReference type="ARBA" id="ARBA00022989"/>
    </source>
</evidence>